<feature type="transmembrane region" description="Helical" evidence="9">
    <location>
        <begin position="484"/>
        <end position="504"/>
    </location>
</feature>
<evidence type="ECO:0000259" key="10">
    <source>
        <dbReference type="Pfam" id="PF07885"/>
    </source>
</evidence>
<dbReference type="GO" id="GO:0030322">
    <property type="term" value="P:stabilization of membrane potential"/>
    <property type="evidence" value="ECO:0007669"/>
    <property type="project" value="TreeGrafter"/>
</dbReference>
<dbReference type="InterPro" id="IPR013099">
    <property type="entry name" value="K_chnl_dom"/>
</dbReference>
<keyword evidence="5" id="KW-0406">Ion transport</keyword>
<keyword evidence="6 9" id="KW-0472">Membrane</keyword>
<keyword evidence="2" id="KW-0813">Transport</keyword>
<feature type="transmembrane region" description="Helical" evidence="9">
    <location>
        <begin position="450"/>
        <end position="472"/>
    </location>
</feature>
<reference evidence="11" key="2">
    <citation type="submission" date="2021-04" db="EMBL/GenBank/DDBJ databases">
        <authorList>
            <person name="Podell S."/>
        </authorList>
    </citation>
    <scope>NUCLEOTIDE SEQUENCE</scope>
    <source>
        <strain evidence="11">Hildebrandi</strain>
    </source>
</reference>
<evidence type="ECO:0000256" key="6">
    <source>
        <dbReference type="ARBA" id="ARBA00023136"/>
    </source>
</evidence>
<feature type="transmembrane region" description="Helical" evidence="9">
    <location>
        <begin position="249"/>
        <end position="274"/>
    </location>
</feature>
<evidence type="ECO:0000256" key="7">
    <source>
        <dbReference type="ARBA" id="ARBA00023303"/>
    </source>
</evidence>
<reference evidence="11" key="1">
    <citation type="journal article" date="2021" name="Sci. Rep.">
        <title>Diploid genomic architecture of Nitzschia inconspicua, an elite biomass production diatom.</title>
        <authorList>
            <person name="Oliver A."/>
            <person name="Podell S."/>
            <person name="Pinowska A."/>
            <person name="Traller J.C."/>
            <person name="Smith S.R."/>
            <person name="McClure R."/>
            <person name="Beliaev A."/>
            <person name="Bohutskyi P."/>
            <person name="Hill E.A."/>
            <person name="Rabines A."/>
            <person name="Zheng H."/>
            <person name="Allen L.Z."/>
            <person name="Kuo A."/>
            <person name="Grigoriev I.V."/>
            <person name="Allen A.E."/>
            <person name="Hazlebeck D."/>
            <person name="Allen E.E."/>
        </authorList>
    </citation>
    <scope>NUCLEOTIDE SEQUENCE</scope>
    <source>
        <strain evidence="11">Hildebrandi</strain>
    </source>
</reference>
<feature type="compositionally biased region" description="Polar residues" evidence="8">
    <location>
        <begin position="170"/>
        <end position="202"/>
    </location>
</feature>
<keyword evidence="7" id="KW-0407">Ion channel</keyword>
<dbReference type="PANTHER" id="PTHR11003:SF291">
    <property type="entry name" value="IP11374P"/>
    <property type="match status" value="1"/>
</dbReference>
<comment type="subcellular location">
    <subcellularLocation>
        <location evidence="1">Membrane</location>
        <topology evidence="1">Multi-pass membrane protein</topology>
    </subcellularLocation>
</comment>
<dbReference type="GO" id="GO:0005886">
    <property type="term" value="C:plasma membrane"/>
    <property type="evidence" value="ECO:0007669"/>
    <property type="project" value="TreeGrafter"/>
</dbReference>
<feature type="compositionally biased region" description="Low complexity" evidence="8">
    <location>
        <begin position="68"/>
        <end position="82"/>
    </location>
</feature>
<feature type="domain" description="Potassium channel" evidence="10">
    <location>
        <begin position="315"/>
        <end position="371"/>
    </location>
</feature>
<evidence type="ECO:0000313" key="12">
    <source>
        <dbReference type="Proteomes" id="UP000693970"/>
    </source>
</evidence>
<evidence type="ECO:0000256" key="8">
    <source>
        <dbReference type="SAM" id="MobiDB-lite"/>
    </source>
</evidence>
<feature type="region of interest" description="Disordered" evidence="8">
    <location>
        <begin position="162"/>
        <end position="202"/>
    </location>
</feature>
<feature type="region of interest" description="Disordered" evidence="8">
    <location>
        <begin position="388"/>
        <end position="411"/>
    </location>
</feature>
<dbReference type="GO" id="GO:0015271">
    <property type="term" value="F:outward rectifier potassium channel activity"/>
    <property type="evidence" value="ECO:0007669"/>
    <property type="project" value="TreeGrafter"/>
</dbReference>
<feature type="transmembrane region" description="Helical" evidence="9">
    <location>
        <begin position="510"/>
        <end position="533"/>
    </location>
</feature>
<evidence type="ECO:0000256" key="2">
    <source>
        <dbReference type="ARBA" id="ARBA00022448"/>
    </source>
</evidence>
<dbReference type="EMBL" id="JAGRRH010000024">
    <property type="protein sequence ID" value="KAG7343347.1"/>
    <property type="molecule type" value="Genomic_DNA"/>
</dbReference>
<keyword evidence="3 9" id="KW-0812">Transmembrane</keyword>
<evidence type="ECO:0000256" key="4">
    <source>
        <dbReference type="ARBA" id="ARBA00022989"/>
    </source>
</evidence>
<evidence type="ECO:0000256" key="1">
    <source>
        <dbReference type="ARBA" id="ARBA00004141"/>
    </source>
</evidence>
<comment type="caution">
    <text evidence="11">The sequence shown here is derived from an EMBL/GenBank/DDBJ whole genome shotgun (WGS) entry which is preliminary data.</text>
</comment>
<dbReference type="Proteomes" id="UP000693970">
    <property type="component" value="Unassembled WGS sequence"/>
</dbReference>
<sequence length="585" mass="65974">MVPYETVKPVVQGIDRGDMEVDVPQPLPSPNSLSIGENHGQQHHQIMSTPSPLPFPSQPRKQQNNTLSTTSPVPVSVSSDSPSVYDLFHVHHDEEEDEQDDDDNHNYHYNTTSSLLLFPQQPTSLQTESSSFPAKASNNSIHSGIRLPPRPTSFIRLRQQGSLAEVSNDGARTNSTSPLERPTLSYNASNPYSRTSPLSPQFGSQRTTFNHPNHYMQDNESTPLFSKMQDLMRREDPEYISLTSNHSSAYTLCGFCCSWLVWVHIWILLFAAVIQRQQQQQQNPAQVDTSVAAAAARNTALAATTPAVTTDATEPTSWTRWERIYFAASTFWTVGYGDLVITSHRDRLLTCGFLIISLCFFGLALGRWGNSVIEAYKAASLTHATAKRQRQQKQQQQQQRLDQVRNDGDNDDPMMAFLWNTHGRTSSSRTSSRSSTLEVEEFVVFPGLPWLLVQSLFMTALSIFCVFGIQYYEQDVEVSDEWTAVSTLYFAVSTATTVGFGDLVPVTRQGKILCVFFLPVAVGTSLHWLVWMAQRGIQRIQRNMIHRRDLSNLRLDEFYERRLQIMGLVDAATFAALKKEYEQMS</sequence>
<dbReference type="InterPro" id="IPR003280">
    <property type="entry name" value="2pore_dom_K_chnl"/>
</dbReference>
<dbReference type="Pfam" id="PF07885">
    <property type="entry name" value="Ion_trans_2"/>
    <property type="match status" value="2"/>
</dbReference>
<evidence type="ECO:0000313" key="11">
    <source>
        <dbReference type="EMBL" id="KAG7343347.1"/>
    </source>
</evidence>
<feature type="transmembrane region" description="Helical" evidence="9">
    <location>
        <begin position="348"/>
        <end position="368"/>
    </location>
</feature>
<keyword evidence="12" id="KW-1185">Reference proteome</keyword>
<dbReference type="AlphaFoldDB" id="A0A9K3PD55"/>
<evidence type="ECO:0000256" key="9">
    <source>
        <dbReference type="SAM" id="Phobius"/>
    </source>
</evidence>
<dbReference type="GO" id="GO:0022841">
    <property type="term" value="F:potassium ion leak channel activity"/>
    <property type="evidence" value="ECO:0007669"/>
    <property type="project" value="TreeGrafter"/>
</dbReference>
<gene>
    <name evidence="11" type="ORF">IV203_021292</name>
</gene>
<feature type="region of interest" description="Disordered" evidence="8">
    <location>
        <begin position="1"/>
        <end position="82"/>
    </location>
</feature>
<proteinExistence type="predicted"/>
<dbReference type="OrthoDB" id="46272at2759"/>
<organism evidence="11 12">
    <name type="scientific">Nitzschia inconspicua</name>
    <dbReference type="NCBI Taxonomy" id="303405"/>
    <lineage>
        <taxon>Eukaryota</taxon>
        <taxon>Sar</taxon>
        <taxon>Stramenopiles</taxon>
        <taxon>Ochrophyta</taxon>
        <taxon>Bacillariophyta</taxon>
        <taxon>Bacillariophyceae</taxon>
        <taxon>Bacillariophycidae</taxon>
        <taxon>Bacillariales</taxon>
        <taxon>Bacillariaceae</taxon>
        <taxon>Nitzschia</taxon>
    </lineage>
</organism>
<feature type="domain" description="Potassium channel" evidence="10">
    <location>
        <begin position="464"/>
        <end position="524"/>
    </location>
</feature>
<feature type="region of interest" description="Disordered" evidence="8">
    <location>
        <begin position="121"/>
        <end position="150"/>
    </location>
</feature>
<keyword evidence="4 9" id="KW-1133">Transmembrane helix</keyword>
<protein>
    <submittedName>
        <fullName evidence="11">Ion channel</fullName>
    </submittedName>
</protein>
<accession>A0A9K3PD55</accession>
<dbReference type="PANTHER" id="PTHR11003">
    <property type="entry name" value="POTASSIUM CHANNEL, SUBFAMILY K"/>
    <property type="match status" value="1"/>
</dbReference>
<feature type="compositionally biased region" description="Polar residues" evidence="8">
    <location>
        <begin position="121"/>
        <end position="142"/>
    </location>
</feature>
<name>A0A9K3PD55_9STRA</name>
<evidence type="ECO:0000256" key="5">
    <source>
        <dbReference type="ARBA" id="ARBA00023065"/>
    </source>
</evidence>
<evidence type="ECO:0000256" key="3">
    <source>
        <dbReference type="ARBA" id="ARBA00022692"/>
    </source>
</evidence>